<gene>
    <name evidence="2" type="ordered locus">MEALZ_3985</name>
</gene>
<keyword evidence="3" id="KW-1185">Reference proteome</keyword>
<dbReference type="EMBL" id="FO082060">
    <property type="protein sequence ID" value="CCE25641.1"/>
    <property type="molecule type" value="Genomic_DNA"/>
</dbReference>
<dbReference type="PATRIC" id="fig|271065.3.peg.4121"/>
<protein>
    <submittedName>
        <fullName evidence="2">Uncharacterized protein</fullName>
    </submittedName>
</protein>
<evidence type="ECO:0000313" key="2">
    <source>
        <dbReference type="EMBL" id="CCE25641.1"/>
    </source>
</evidence>
<dbReference type="HOGENOM" id="CLU_1022353_0_0_6"/>
<keyword evidence="1" id="KW-0175">Coiled coil</keyword>
<dbReference type="AlphaFoldDB" id="G4T192"/>
<evidence type="ECO:0000256" key="1">
    <source>
        <dbReference type="SAM" id="Coils"/>
    </source>
</evidence>
<evidence type="ECO:0000313" key="3">
    <source>
        <dbReference type="Proteomes" id="UP000008315"/>
    </source>
</evidence>
<reference evidence="3" key="1">
    <citation type="journal article" date="2012" name="J. Bacteriol.">
        <title>Genome sequence of the haloalkaliphilic methanotrophic bacterium Methylomicrobium alcaliphilum 20Z.</title>
        <authorList>
            <person name="Vuilleumier S."/>
            <person name="Khmelenina V.N."/>
            <person name="Bringel F."/>
            <person name="Reshetnikov A.S."/>
            <person name="Lajus A."/>
            <person name="Mangenot S."/>
            <person name="Rouy Z."/>
            <person name="Op den Camp H.J."/>
            <person name="Jetten M.S."/>
            <person name="Dispirito A.A."/>
            <person name="Dunfield P."/>
            <person name="Klotz M.G."/>
            <person name="Semrau J.D."/>
            <person name="Stein L.Y."/>
            <person name="Barbe V."/>
            <person name="Medigue C."/>
            <person name="Trotsenko Y.A."/>
            <person name="Kalyuzhnaya M.G."/>
        </authorList>
    </citation>
    <scope>NUCLEOTIDE SEQUENCE [LARGE SCALE GENOMIC DNA]</scope>
    <source>
        <strain evidence="3">DSM 19304 / NCIMB 14124 / VKM B-2133 / 20Z</strain>
    </source>
</reference>
<dbReference type="Proteomes" id="UP000008315">
    <property type="component" value="Chromosome"/>
</dbReference>
<feature type="coiled-coil region" evidence="1">
    <location>
        <begin position="217"/>
        <end position="251"/>
    </location>
</feature>
<dbReference type="RefSeq" id="WP_014150390.1">
    <property type="nucleotide sequence ID" value="NC_016112.1"/>
</dbReference>
<accession>G4T192</accession>
<dbReference type="KEGG" id="mah:MEALZ_3985"/>
<organism evidence="2 3">
    <name type="scientific">Methylotuvimicrobium alcaliphilum (strain DSM 19304 / NCIMB 14124 / VKM B-2133 / 20Z)</name>
    <name type="common">Methylomicrobium alcaliphilum</name>
    <dbReference type="NCBI Taxonomy" id="1091494"/>
    <lineage>
        <taxon>Bacteria</taxon>
        <taxon>Pseudomonadati</taxon>
        <taxon>Pseudomonadota</taxon>
        <taxon>Gammaproteobacteria</taxon>
        <taxon>Methylococcales</taxon>
        <taxon>Methylococcaceae</taxon>
        <taxon>Methylotuvimicrobium</taxon>
    </lineage>
</organism>
<sequence length="272" mass="32805">MGILEQLRTEAAKKQQDQFSQKELDQQLAANYRRDILPRMQQAFRFMKELVDHLNFLEHAIEVENYSDLYPQFGRLKQTNYKINTDGIMGFTDINKLMQINVSYSCVGEGEFYLPREGKGAIEREISFLHEKKLNFDWKPLPMREGRVCTQFRIQRSVPVFLRFEVDYQQSKIKLQIRNHFNFDVFDKVFLPEEINYELLDEVTRFMLRKDHDFIRLSISSEHLQDIRQRLEQHKREQDALQRRIQQEDSEFKPREDKPWLARLLPSKKRDG</sequence>
<name>G4T192_META2</name>
<proteinExistence type="predicted"/>